<gene>
    <name evidence="1" type="ORF">VNO77_04362</name>
</gene>
<comment type="caution">
    <text evidence="1">The sequence shown here is derived from an EMBL/GenBank/DDBJ whole genome shotgun (WGS) entry which is preliminary data.</text>
</comment>
<reference evidence="1 2" key="1">
    <citation type="submission" date="2024-01" db="EMBL/GenBank/DDBJ databases">
        <title>The genomes of 5 underutilized Papilionoideae crops provide insights into root nodulation and disease resistanc.</title>
        <authorList>
            <person name="Jiang F."/>
        </authorList>
    </citation>
    <scope>NUCLEOTIDE SEQUENCE [LARGE SCALE GENOMIC DNA]</scope>
    <source>
        <strain evidence="1">LVBAO_FW01</strain>
        <tissue evidence="1">Leaves</tissue>
    </source>
</reference>
<dbReference type="Proteomes" id="UP001367508">
    <property type="component" value="Unassembled WGS sequence"/>
</dbReference>
<dbReference type="EMBL" id="JAYMYQ010000001">
    <property type="protein sequence ID" value="KAK7362252.1"/>
    <property type="molecule type" value="Genomic_DNA"/>
</dbReference>
<accession>A0AAN9R7Q0</accession>
<proteinExistence type="predicted"/>
<organism evidence="1 2">
    <name type="scientific">Canavalia gladiata</name>
    <name type="common">Sword bean</name>
    <name type="synonym">Dolichos gladiatus</name>
    <dbReference type="NCBI Taxonomy" id="3824"/>
    <lineage>
        <taxon>Eukaryota</taxon>
        <taxon>Viridiplantae</taxon>
        <taxon>Streptophyta</taxon>
        <taxon>Embryophyta</taxon>
        <taxon>Tracheophyta</taxon>
        <taxon>Spermatophyta</taxon>
        <taxon>Magnoliopsida</taxon>
        <taxon>eudicotyledons</taxon>
        <taxon>Gunneridae</taxon>
        <taxon>Pentapetalae</taxon>
        <taxon>rosids</taxon>
        <taxon>fabids</taxon>
        <taxon>Fabales</taxon>
        <taxon>Fabaceae</taxon>
        <taxon>Papilionoideae</taxon>
        <taxon>50 kb inversion clade</taxon>
        <taxon>NPAAA clade</taxon>
        <taxon>indigoferoid/millettioid clade</taxon>
        <taxon>Phaseoleae</taxon>
        <taxon>Canavalia</taxon>
    </lineage>
</organism>
<name>A0AAN9R7Q0_CANGL</name>
<sequence>MRQNRGSPFLNHWRSFGHRLKERGSRFSEEPPLRNLLPFLAQEKFPHGWKLTSLSSRVYKRGVLPLIDTLLEGKVLVRTELACYEARRPLTYSFRIEIQFQTGIRRVIDDATKKPSLCRELAIVALLYNIMQGSSSRFHPKAERVL</sequence>
<evidence type="ECO:0000313" key="1">
    <source>
        <dbReference type="EMBL" id="KAK7362252.1"/>
    </source>
</evidence>
<evidence type="ECO:0000313" key="2">
    <source>
        <dbReference type="Proteomes" id="UP001367508"/>
    </source>
</evidence>
<keyword evidence="2" id="KW-1185">Reference proteome</keyword>
<protein>
    <submittedName>
        <fullName evidence="1">Uncharacterized protein</fullName>
    </submittedName>
</protein>
<dbReference type="AlphaFoldDB" id="A0AAN9R7Q0"/>